<gene>
    <name evidence="2" type="ORF">Pan44_49140</name>
</gene>
<protein>
    <submittedName>
        <fullName evidence="2">Fosfomycin resistance protein FosB</fullName>
    </submittedName>
</protein>
<evidence type="ECO:0000313" key="2">
    <source>
        <dbReference type="EMBL" id="QDT56854.1"/>
    </source>
</evidence>
<name>A0A517SL49_9PLAN</name>
<dbReference type="InParanoid" id="A0A517SL49"/>
<accession>A0A517SL49</accession>
<keyword evidence="3" id="KW-1185">Reference proteome</keyword>
<dbReference type="RefSeq" id="WP_145034268.1">
    <property type="nucleotide sequence ID" value="NZ_CP036271.1"/>
</dbReference>
<evidence type="ECO:0000259" key="1">
    <source>
        <dbReference type="PROSITE" id="PS51819"/>
    </source>
</evidence>
<dbReference type="Proteomes" id="UP000315700">
    <property type="component" value="Chromosome"/>
</dbReference>
<dbReference type="PANTHER" id="PTHR36113:SF1">
    <property type="entry name" value="GLYOXALASE_BLEOMYCIN RESISTANCE PROTEIN_DIOXYGENASE"/>
    <property type="match status" value="1"/>
</dbReference>
<dbReference type="KEGG" id="ccos:Pan44_49140"/>
<proteinExistence type="predicted"/>
<dbReference type="AlphaFoldDB" id="A0A517SL49"/>
<sequence length="141" mass="15378">MPAIKRLLETALYVHDLDRSQKFYESVLRLSPLFDGSDPAADSRFRPMGLPGDCVLLLFKQGATTDTAVLPGGTIPGHGASGPIHIAFAVDSLDGWREHLAAHGVALEGETRWPRGGTSWYFRDPDGHLLEVATPGIWPIY</sequence>
<organism evidence="2 3">
    <name type="scientific">Caulifigura coniformis</name>
    <dbReference type="NCBI Taxonomy" id="2527983"/>
    <lineage>
        <taxon>Bacteria</taxon>
        <taxon>Pseudomonadati</taxon>
        <taxon>Planctomycetota</taxon>
        <taxon>Planctomycetia</taxon>
        <taxon>Planctomycetales</taxon>
        <taxon>Planctomycetaceae</taxon>
        <taxon>Caulifigura</taxon>
    </lineage>
</organism>
<dbReference type="InterPro" id="IPR029068">
    <property type="entry name" value="Glyas_Bleomycin-R_OHBP_Dase"/>
</dbReference>
<dbReference type="InterPro" id="IPR037523">
    <property type="entry name" value="VOC_core"/>
</dbReference>
<evidence type="ECO:0000313" key="3">
    <source>
        <dbReference type="Proteomes" id="UP000315700"/>
    </source>
</evidence>
<dbReference type="InterPro" id="IPR051332">
    <property type="entry name" value="Fosfomycin_Res_Enzymes"/>
</dbReference>
<dbReference type="PROSITE" id="PS51819">
    <property type="entry name" value="VOC"/>
    <property type="match status" value="1"/>
</dbReference>
<dbReference type="InterPro" id="IPR004360">
    <property type="entry name" value="Glyas_Fos-R_dOase_dom"/>
</dbReference>
<dbReference type="SUPFAM" id="SSF54593">
    <property type="entry name" value="Glyoxalase/Bleomycin resistance protein/Dihydroxybiphenyl dioxygenase"/>
    <property type="match status" value="1"/>
</dbReference>
<dbReference type="EMBL" id="CP036271">
    <property type="protein sequence ID" value="QDT56854.1"/>
    <property type="molecule type" value="Genomic_DNA"/>
</dbReference>
<dbReference type="Gene3D" id="3.10.180.10">
    <property type="entry name" value="2,3-Dihydroxybiphenyl 1,2-Dioxygenase, domain 1"/>
    <property type="match status" value="1"/>
</dbReference>
<dbReference type="Pfam" id="PF00903">
    <property type="entry name" value="Glyoxalase"/>
    <property type="match status" value="1"/>
</dbReference>
<dbReference type="PANTHER" id="PTHR36113">
    <property type="entry name" value="LYASE, PUTATIVE-RELATED-RELATED"/>
    <property type="match status" value="1"/>
</dbReference>
<dbReference type="OrthoDB" id="9788468at2"/>
<feature type="domain" description="VOC" evidence="1">
    <location>
        <begin position="6"/>
        <end position="135"/>
    </location>
</feature>
<reference evidence="2 3" key="1">
    <citation type="submission" date="2019-02" db="EMBL/GenBank/DDBJ databases">
        <title>Deep-cultivation of Planctomycetes and their phenomic and genomic characterization uncovers novel biology.</title>
        <authorList>
            <person name="Wiegand S."/>
            <person name="Jogler M."/>
            <person name="Boedeker C."/>
            <person name="Pinto D."/>
            <person name="Vollmers J."/>
            <person name="Rivas-Marin E."/>
            <person name="Kohn T."/>
            <person name="Peeters S.H."/>
            <person name="Heuer A."/>
            <person name="Rast P."/>
            <person name="Oberbeckmann S."/>
            <person name="Bunk B."/>
            <person name="Jeske O."/>
            <person name="Meyerdierks A."/>
            <person name="Storesund J.E."/>
            <person name="Kallscheuer N."/>
            <person name="Luecker S."/>
            <person name="Lage O.M."/>
            <person name="Pohl T."/>
            <person name="Merkel B.J."/>
            <person name="Hornburger P."/>
            <person name="Mueller R.-W."/>
            <person name="Bruemmer F."/>
            <person name="Labrenz M."/>
            <person name="Spormann A.M."/>
            <person name="Op den Camp H."/>
            <person name="Overmann J."/>
            <person name="Amann R."/>
            <person name="Jetten M.S.M."/>
            <person name="Mascher T."/>
            <person name="Medema M.H."/>
            <person name="Devos D.P."/>
            <person name="Kaster A.-K."/>
            <person name="Ovreas L."/>
            <person name="Rohde M."/>
            <person name="Galperin M.Y."/>
            <person name="Jogler C."/>
        </authorList>
    </citation>
    <scope>NUCLEOTIDE SEQUENCE [LARGE SCALE GENOMIC DNA]</scope>
    <source>
        <strain evidence="2 3">Pan44</strain>
    </source>
</reference>